<dbReference type="KEGG" id="mbr:MONBRDRAFT_12796"/>
<sequence length="2266" mass="246593">MARVRVGARLGLGLGLGLVLLLLLQQLAAVVVAETTGEDAKGSSMVNATSLPPPLGVLDLLFDGRANVKTFFFNHFEQSVYHLAQRGDPETFLTRLAQLEALTDSIASLDDYAEWFDLWSAGTTVRAQGGADPQALDQIASDSGEAITSDTIQNLLADGNSFVVKTEATDRPYSILQRQLQALFTTMTNVHAYISPPNAQALAPHTDPYDVFVVQVYGQKEWTLCTPQPPGGQNLSDAHKAQWQEIAKHNIQGCTNYQEWQLAKMDCQHITLLPGDLLYIPKGVIHYATTGSVTGSTHLTVSIERLSHSWMMLFHRTCNVEHDHTLCEQLNELIENAATSRPEALIWFDLATAPLEEQPMASICQRLSYLVLGDHPASVLQLAQSATHKLNRYTRSATQIRAALPSIIDCDNLDKLHFASMRLASQLRQSRSSAWRPNCQLDGSCGSQNGCDCDGCDEGITCKVGYRVTNSVNGDCEQCSAGTYSPWGQYCYNCGPGSYSSAGQGGCTSCDAGKYQDSYGQSGCKNVGQGYYASGRARSNRQACSPGFYSNSEVATECKPCSASPFPGNYQDQYAQSACKACPSGKYAANDIATGCVESPGLQVVPTMQAKSLELAVDNSVLHRTAFRVTLGVWKTTEFAYTVASNYPQEFDADEGGEADTSLITLRHLLPGTFYYIKVEGKNEAGNYPDVFEYQLARTTCGCLESDTSGTPGNLTINQYLGRIYFNFIDHSFCEDGFLLYRDGYSFTSAYDVVSSQACERVYSPKTVYDDILNSDDLNVGNVHQYCVSAYSRTAFVWAEDESVSGSYESHQTCTSFQIQWEARIQGRVQLTDSAGKLPVADTSVEWFFQDRPHLGGNLTTGPDGTFTIYVKTSELSNDVESIVVRVAKQSGDISHRYTCSGQPCSEQTLLVSALTFDNEVVFVDATTVPFEGYLFIQGTEHASYANGCPLQGVRVCVINHIEHTSLGCSVTSTAGYFVVPVAAGLTVYPSFDYNNHTFERLNEGRAPTGFYDSVDLAGAPVAYDFYKLESDGSRQAPVIYIDTTTTTMTVQVAGGLCNRTLGNTTLQLSYPTCAASWSQEITFGEYEHLVEVPAQNFDVELISLTHNAVELGDTVPNYFAAKGTRKQRADLLSSRPAAVRWEYHPEPVVTLSMTNNVGGDCNLFILPRDTTTTITVDVTESFWADITACPHIDGNVSIVNMLGETTERAATLVANKAMSKEDAALLSRCADGCLLPLEHELAKDGETVTRAYTSIDAMAGEPELVATIEGVQYAKLLSASISSLYTVEVRQAVIVTGDKIISDLFTMDFPEYFPLMILYDPPGGESFAYYLEVSKVSADIEGKKNRDDSVTFTTTISIQTSEDLGVPSSPVFVTPALTVKYTETKEVIFDMDACDVSIIDKVTWSLDDKSKNTNSFTIKLYGDIKDAEIPTLKNNLVLAEQDLVTAQAEGTSDEQQEAQKKVDKLKEAISGWTSVLNYTDAVLINATQGSLEAVTALMPETLMSAARDLDMKPDAAAESELELYSAISFTGGGQAYTFEETSGVDNSSDSGTMAQKDFHILGAVAAKVQLVGVGPSLDFEIGYTRHEESADITTTDTDVETTRGFVLADGDGGDKFVVKVARDPIFGSFVFTTVAGSSKCPHETNTYAREQPRIIVESEPLSAVYPGQAAVFKLRLINDANEANQYELYVRDVEGAEVFINGDTLAEGRLYEQMPAYSEYTETLYVRQADERTSVSFKLGFRSRCERELFLVLGNWPASSFQHDERELTVDFLAPCSTVAWAGDLLRTSTFVINSALTSPTYRVVVSNPEAPKRYWADNDRLESVLLQYRPFGASSWTTAQNASGQPAELKELESSFGYASVDWKVDGIADGEYELRVFSRCSVASLAAPDGINDFQSVSLLGTVDRSLPRVFAMYPRASTLADTGADVEVIFTEPLQCTRPFTFSVKASIGDSISVSERVLDVICQGHAIKLSIAKTFSASLLSGKTVEIEIANVYDKAGNKVRQPVSWVYQYREVADATPSAVELDGLKFAVTWNAAWADSSSTAFAEFAEQLQGELASLLQVSASRISVESLRESASDGMVLVALRIEVQGGSSRRRSMWTRRDDSNEDLSAEELANLLLTLLYAEDASPSLESGGVLESLNRDEPPSQSVAVSDTSAMTDPEASSGSATAGDDSFNAVEIVTLVLVLLAVVLLAVLVYHVVFSKHKSGASPRLSRRSTKVGDLGMRSDSNKTIVHQFTNVNVDDVPPSEMAAVAPGNKDSD</sequence>
<evidence type="ECO:0000256" key="5">
    <source>
        <dbReference type="ARBA" id="ARBA00023004"/>
    </source>
</evidence>
<dbReference type="InParanoid" id="A9VDC2"/>
<dbReference type="OMA" id="HATIMIT"/>
<dbReference type="RefSeq" id="XP_001750743.1">
    <property type="nucleotide sequence ID" value="XM_001750691.1"/>
</dbReference>
<evidence type="ECO:0000256" key="13">
    <source>
        <dbReference type="ARBA" id="ARBA00049465"/>
    </source>
</evidence>
<dbReference type="GO" id="GO:0042254">
    <property type="term" value="P:ribosome biogenesis"/>
    <property type="evidence" value="ECO:0007669"/>
    <property type="project" value="UniProtKB-KW"/>
</dbReference>
<keyword evidence="3" id="KW-0690">Ribosome biogenesis</keyword>
<keyword evidence="4" id="KW-0479">Metal-binding</keyword>
<feature type="signal peptide" evidence="17">
    <location>
        <begin position="1"/>
        <end position="29"/>
    </location>
</feature>
<dbReference type="Pfam" id="PF08007">
    <property type="entry name" value="JmjC_2"/>
    <property type="match status" value="1"/>
</dbReference>
<comment type="cofactor">
    <cofactor evidence="1">
        <name>Fe(2+)</name>
        <dbReference type="ChEBI" id="CHEBI:29033"/>
    </cofactor>
</comment>
<evidence type="ECO:0000256" key="7">
    <source>
        <dbReference type="ARBA" id="ARBA00034334"/>
    </source>
</evidence>
<evidence type="ECO:0000256" key="3">
    <source>
        <dbReference type="ARBA" id="ARBA00022517"/>
    </source>
</evidence>
<evidence type="ECO:0000256" key="10">
    <source>
        <dbReference type="ARBA" id="ARBA00034372"/>
    </source>
</evidence>
<evidence type="ECO:0000256" key="2">
    <source>
        <dbReference type="ARBA" id="ARBA00004604"/>
    </source>
</evidence>
<dbReference type="GeneID" id="5895995"/>
<keyword evidence="5" id="KW-0408">Iron</keyword>
<dbReference type="InterPro" id="IPR003347">
    <property type="entry name" value="JmjC_dom"/>
</dbReference>
<feature type="domain" description="JmjC" evidence="18">
    <location>
        <begin position="160"/>
        <end position="322"/>
    </location>
</feature>
<feature type="transmembrane region" description="Helical" evidence="16">
    <location>
        <begin position="2185"/>
        <end position="2207"/>
    </location>
</feature>
<evidence type="ECO:0000256" key="4">
    <source>
        <dbReference type="ARBA" id="ARBA00022723"/>
    </source>
</evidence>
<keyword evidence="16" id="KW-1133">Transmembrane helix</keyword>
<evidence type="ECO:0000256" key="15">
    <source>
        <dbReference type="SAM" id="MobiDB-lite"/>
    </source>
</evidence>
<protein>
    <recommendedName>
        <fullName evidence="7">Ribosomal oxygenase 2</fullName>
    </recommendedName>
    <alternativeName>
        <fullName evidence="8">Bifunctional lysine-specific demethylase and histidyl-hydroxylase MINA</fullName>
    </alternativeName>
    <alternativeName>
        <fullName evidence="9">Histone lysine demethylase MINA</fullName>
    </alternativeName>
    <alternativeName>
        <fullName evidence="10">MYC-induced nuclear antigen</fullName>
    </alternativeName>
</protein>
<feature type="chain" id="PRO_5002743141" description="Ribosomal oxygenase 2" evidence="17">
    <location>
        <begin position="30"/>
        <end position="2266"/>
    </location>
</feature>
<keyword evidence="14" id="KW-0175">Coiled coil</keyword>
<reference evidence="19 20" key="1">
    <citation type="journal article" date="2008" name="Nature">
        <title>The genome of the choanoflagellate Monosiga brevicollis and the origin of metazoans.</title>
        <authorList>
            <consortium name="JGI Sequencing"/>
            <person name="King N."/>
            <person name="Westbrook M.J."/>
            <person name="Young S.L."/>
            <person name="Kuo A."/>
            <person name="Abedin M."/>
            <person name="Chapman J."/>
            <person name="Fairclough S."/>
            <person name="Hellsten U."/>
            <person name="Isogai Y."/>
            <person name="Letunic I."/>
            <person name="Marr M."/>
            <person name="Pincus D."/>
            <person name="Putnam N."/>
            <person name="Rokas A."/>
            <person name="Wright K.J."/>
            <person name="Zuzow R."/>
            <person name="Dirks W."/>
            <person name="Good M."/>
            <person name="Goodstein D."/>
            <person name="Lemons D."/>
            <person name="Li W."/>
            <person name="Lyons J.B."/>
            <person name="Morris A."/>
            <person name="Nichols S."/>
            <person name="Richter D.J."/>
            <person name="Salamov A."/>
            <person name="Bork P."/>
            <person name="Lim W.A."/>
            <person name="Manning G."/>
            <person name="Miller W.T."/>
            <person name="McGinnis W."/>
            <person name="Shapiro H."/>
            <person name="Tjian R."/>
            <person name="Grigoriev I.V."/>
            <person name="Rokhsar D."/>
        </authorList>
    </citation>
    <scope>NUCLEOTIDE SEQUENCE [LARGE SCALE GENOMIC DNA]</scope>
    <source>
        <strain evidence="20">MX1 / ATCC 50154</strain>
    </source>
</reference>
<name>A9VDC2_MONBE</name>
<evidence type="ECO:0000256" key="6">
    <source>
        <dbReference type="ARBA" id="ARBA00034314"/>
    </source>
</evidence>
<dbReference type="Proteomes" id="UP000001357">
    <property type="component" value="Unassembled WGS sequence"/>
</dbReference>
<comment type="similarity">
    <text evidence="6">Belongs to the ROX family. MINA53 subfamily.</text>
</comment>
<dbReference type="EMBL" id="CH991587">
    <property type="protein sequence ID" value="EDQ84448.1"/>
    <property type="molecule type" value="Genomic_DNA"/>
</dbReference>
<accession>A9VDC2</accession>
<comment type="subcellular location">
    <subcellularLocation>
        <location evidence="2">Nucleus</location>
        <location evidence="2">Nucleolus</location>
    </subcellularLocation>
</comment>
<dbReference type="SUPFAM" id="SSF51197">
    <property type="entry name" value="Clavaminate synthase-like"/>
    <property type="match status" value="1"/>
</dbReference>
<evidence type="ECO:0000256" key="12">
    <source>
        <dbReference type="ARBA" id="ARBA00047687"/>
    </source>
</evidence>
<evidence type="ECO:0000256" key="17">
    <source>
        <dbReference type="SAM" id="SignalP"/>
    </source>
</evidence>
<evidence type="ECO:0000256" key="16">
    <source>
        <dbReference type="SAM" id="Phobius"/>
    </source>
</evidence>
<dbReference type="SMART" id="SM01411">
    <property type="entry name" value="Ephrin_rec_like"/>
    <property type="match status" value="2"/>
</dbReference>
<dbReference type="GO" id="GO:0032453">
    <property type="term" value="F:histone H3K4 demethylase activity"/>
    <property type="evidence" value="ECO:0000318"/>
    <property type="project" value="GO_Central"/>
</dbReference>
<keyword evidence="17" id="KW-0732">Signal</keyword>
<proteinExistence type="inferred from homology"/>
<comment type="function">
    <text evidence="11">Oxygenase that can act as both a histone lysine demethylase and a ribosomal histidine hydroxylase. Is involved in the demethylation of trimethylated 'Lys-9' on histone H3 (H3K9me3), leading to an increase in ribosomal RNA expression. Also catalyzes the hydroxylation of 60S ribosomal protein L27a on 'His-39'. May play an important role in cell growth and survival. May be involved in ribosome biogenesis, most likely during the assembly process of pre-ribosomal particles.</text>
</comment>
<evidence type="ECO:0000256" key="14">
    <source>
        <dbReference type="SAM" id="Coils"/>
    </source>
</evidence>
<dbReference type="PANTHER" id="PTHR13096">
    <property type="entry name" value="MINA53 MYC INDUCED NUCLEAR ANTIGEN"/>
    <property type="match status" value="1"/>
</dbReference>
<dbReference type="GO" id="GO:0005730">
    <property type="term" value="C:nucleolus"/>
    <property type="evidence" value="ECO:0000318"/>
    <property type="project" value="GO_Central"/>
</dbReference>
<keyword evidence="16" id="KW-0812">Transmembrane</keyword>
<evidence type="ECO:0000256" key="9">
    <source>
        <dbReference type="ARBA" id="ARBA00034360"/>
    </source>
</evidence>
<dbReference type="PANTHER" id="PTHR13096:SF7">
    <property type="entry name" value="RIBOSOMAL OXYGENASE 2"/>
    <property type="match status" value="1"/>
</dbReference>
<comment type="catalytic activity">
    <reaction evidence="12">
        <text>L-histidyl-[ribosomal protein uL15] + 2-oxoglutarate + O2 = (3S)-3-hydroxy-L-histidyl-[ribosomal protein uL15] + succinate + CO2</text>
        <dbReference type="Rhea" id="RHEA:54024"/>
        <dbReference type="Rhea" id="RHEA-COMP:13760"/>
        <dbReference type="Rhea" id="RHEA-COMP:13761"/>
        <dbReference type="ChEBI" id="CHEBI:15379"/>
        <dbReference type="ChEBI" id="CHEBI:16526"/>
        <dbReference type="ChEBI" id="CHEBI:16810"/>
        <dbReference type="ChEBI" id="CHEBI:29979"/>
        <dbReference type="ChEBI" id="CHEBI:30031"/>
        <dbReference type="ChEBI" id="CHEBI:138021"/>
    </reaction>
</comment>
<evidence type="ECO:0000256" key="1">
    <source>
        <dbReference type="ARBA" id="ARBA00001954"/>
    </source>
</evidence>
<keyword evidence="16" id="KW-0472">Membrane</keyword>
<dbReference type="Gene3D" id="2.60.120.650">
    <property type="entry name" value="Cupin"/>
    <property type="match status" value="1"/>
</dbReference>
<dbReference type="GO" id="GO:0051864">
    <property type="term" value="F:histone H3K36 demethylase activity"/>
    <property type="evidence" value="ECO:0000318"/>
    <property type="project" value="GO_Central"/>
</dbReference>
<dbReference type="eggNOG" id="KOG3706">
    <property type="taxonomic scope" value="Eukaryota"/>
</dbReference>
<dbReference type="InterPro" id="IPR039994">
    <property type="entry name" value="NO66-like"/>
</dbReference>
<feature type="region of interest" description="Disordered" evidence="15">
    <location>
        <begin position="2139"/>
        <end position="2176"/>
    </location>
</feature>
<gene>
    <name evidence="19" type="ORF">MONBRDRAFT_12796</name>
</gene>
<evidence type="ECO:0000256" key="8">
    <source>
        <dbReference type="ARBA" id="ARBA00034359"/>
    </source>
</evidence>
<comment type="catalytic activity">
    <reaction evidence="13">
        <text>L-histidyl-[protein] + 2-oxoglutarate + O2 = (3S)-3-hydroxy-L-histidyl-[protein] + succinate + CO2</text>
        <dbReference type="Rhea" id="RHEA:54256"/>
        <dbReference type="Rhea" id="RHEA-COMP:9745"/>
        <dbReference type="Rhea" id="RHEA-COMP:13840"/>
        <dbReference type="ChEBI" id="CHEBI:15379"/>
        <dbReference type="ChEBI" id="CHEBI:16526"/>
        <dbReference type="ChEBI" id="CHEBI:16810"/>
        <dbReference type="ChEBI" id="CHEBI:29979"/>
        <dbReference type="ChEBI" id="CHEBI:30031"/>
        <dbReference type="ChEBI" id="CHEBI:138021"/>
        <dbReference type="EC" id="1.14.11.79"/>
    </reaction>
</comment>
<dbReference type="PROSITE" id="PS51184">
    <property type="entry name" value="JMJC"/>
    <property type="match status" value="1"/>
</dbReference>
<evidence type="ECO:0000313" key="20">
    <source>
        <dbReference type="Proteomes" id="UP000001357"/>
    </source>
</evidence>
<evidence type="ECO:0000313" key="19">
    <source>
        <dbReference type="EMBL" id="EDQ84448.1"/>
    </source>
</evidence>
<feature type="coiled-coil region" evidence="14">
    <location>
        <begin position="1430"/>
        <end position="1469"/>
    </location>
</feature>
<evidence type="ECO:0000259" key="18">
    <source>
        <dbReference type="PROSITE" id="PS51184"/>
    </source>
</evidence>
<keyword evidence="20" id="KW-1185">Reference proteome</keyword>
<feature type="compositionally biased region" description="Polar residues" evidence="15">
    <location>
        <begin position="2151"/>
        <end position="2163"/>
    </location>
</feature>
<dbReference type="GO" id="GO:0046872">
    <property type="term" value="F:metal ion binding"/>
    <property type="evidence" value="ECO:0007669"/>
    <property type="project" value="UniProtKB-KW"/>
</dbReference>
<dbReference type="GO" id="GO:0036139">
    <property type="term" value="F:peptidyl-histidine dioxygenase activity"/>
    <property type="evidence" value="ECO:0007669"/>
    <property type="project" value="UniProtKB-EC"/>
</dbReference>
<organism evidence="19 20">
    <name type="scientific">Monosiga brevicollis</name>
    <name type="common">Choanoflagellate</name>
    <dbReference type="NCBI Taxonomy" id="81824"/>
    <lineage>
        <taxon>Eukaryota</taxon>
        <taxon>Choanoflagellata</taxon>
        <taxon>Craspedida</taxon>
        <taxon>Salpingoecidae</taxon>
        <taxon>Monosiga</taxon>
    </lineage>
</organism>
<evidence type="ECO:0000256" key="11">
    <source>
        <dbReference type="ARBA" id="ARBA00046256"/>
    </source>
</evidence>